<organism evidence="1 2">
    <name type="scientific">Priapulus caudatus</name>
    <name type="common">Priapulid worm</name>
    <dbReference type="NCBI Taxonomy" id="37621"/>
    <lineage>
        <taxon>Eukaryota</taxon>
        <taxon>Metazoa</taxon>
        <taxon>Ecdysozoa</taxon>
        <taxon>Scalidophora</taxon>
        <taxon>Priapulida</taxon>
        <taxon>Priapulimorpha</taxon>
        <taxon>Priapulimorphida</taxon>
        <taxon>Priapulidae</taxon>
        <taxon>Priapulus</taxon>
    </lineage>
</organism>
<dbReference type="Gene3D" id="1.20.5.190">
    <property type="match status" value="1"/>
</dbReference>
<dbReference type="Pfam" id="PF00612">
    <property type="entry name" value="IQ"/>
    <property type="match status" value="2"/>
</dbReference>
<dbReference type="GeneID" id="106810229"/>
<evidence type="ECO:0000313" key="2">
    <source>
        <dbReference type="RefSeq" id="XP_014669000.1"/>
    </source>
</evidence>
<dbReference type="RefSeq" id="XP_014669000.1">
    <property type="nucleotide sequence ID" value="XM_014813514.1"/>
</dbReference>
<gene>
    <name evidence="2 3" type="primary">LOC106810229</name>
</gene>
<accession>A0ABM1E9X9</accession>
<dbReference type="PROSITE" id="PS50096">
    <property type="entry name" value="IQ"/>
    <property type="match status" value="3"/>
</dbReference>
<name>A0ABM1E9X9_PRICU</name>
<dbReference type="InterPro" id="IPR000048">
    <property type="entry name" value="IQ_motif_EF-hand-BS"/>
</dbReference>
<dbReference type="RefSeq" id="XP_014669001.1">
    <property type="nucleotide sequence ID" value="XM_014813515.1"/>
</dbReference>
<dbReference type="PANTHER" id="PTHR15673:SF2">
    <property type="entry name" value="IQ CALMODULIN-BINDING MOTIF-CONTAINING PROTEIN 1"/>
    <property type="match status" value="1"/>
</dbReference>
<sequence length="580" mass="65976">MGKEAILKVAERVSVVESRRIPQELLALTAVLDGCQDTTRVSSMCREIWRLDLLRVCSRLLRTDFTQVPGMWHTATKLATLISRCLVELQSPETDSTTFRDEFLPSATESLLNLAGNVQQKWSQVPRLEQYAEARSSLREDLAAVSAAVRRLMVRHRAVVRHVLSSPRILQLLITDHAESSQIVLSLLQEASSVGSDAIGMVTDSVLCSLLDELVYKLCTSKDASIGKSSAQIVILLAQADSRVIDLLCSRFRGLGSVLRRWDGKGLNTEQGKLAAFLKAGSAEAAGMQEHNNAAVRIQAYFRGYRTRRRLEKANLAFASFHKQYRERKAKNAQSKSEEQRQGALRQRLLESRRQALRRLSVRQLQCIEILPAGEVDRYLLQQQEAAAARIQACWKGSRERRRLSGRRARARRERAASTLQRAVRRWLRRREERRQRQQLKLLPPLSDEERVKLSEQIEEWRYKHPVDAGSRERQEARHQEAGELLERHLATLVSRRRRETHAEALLARLRLDSQLLLDAPKLSDVTAADIDVYTSRSTPVAMTARQQHADHLSGLHAPWWEKLADADEDDNWLDSESGP</sequence>
<reference evidence="2 3" key="1">
    <citation type="submission" date="2025-05" db="UniProtKB">
        <authorList>
            <consortium name="RefSeq"/>
        </authorList>
    </citation>
    <scope>IDENTIFICATION</scope>
</reference>
<evidence type="ECO:0000313" key="1">
    <source>
        <dbReference type="Proteomes" id="UP000695022"/>
    </source>
</evidence>
<dbReference type="SMART" id="SM00015">
    <property type="entry name" value="IQ"/>
    <property type="match status" value="3"/>
</dbReference>
<dbReference type="Proteomes" id="UP000695022">
    <property type="component" value="Unplaced"/>
</dbReference>
<evidence type="ECO:0000313" key="3">
    <source>
        <dbReference type="RefSeq" id="XP_014669001.1"/>
    </source>
</evidence>
<dbReference type="InterPro" id="IPR028765">
    <property type="entry name" value="IQCB1"/>
</dbReference>
<protein>
    <submittedName>
        <fullName evidence="2">IQ calmodulin-binding motif-containing protein 1-like isoform X1</fullName>
    </submittedName>
    <submittedName>
        <fullName evidence="3">IQ calmodulin-binding motif-containing protein 1-like isoform X2</fullName>
    </submittedName>
</protein>
<dbReference type="PANTHER" id="PTHR15673">
    <property type="entry name" value="IQ CALMODULIN-BINDING MOTIF CONTAINING PROTEIN 1"/>
    <property type="match status" value="1"/>
</dbReference>
<proteinExistence type="predicted"/>
<keyword evidence="1" id="KW-1185">Reference proteome</keyword>
<dbReference type="CDD" id="cd23767">
    <property type="entry name" value="IQCD"/>
    <property type="match status" value="1"/>
</dbReference>